<comment type="caution">
    <text evidence="1">The sequence shown here is derived from an EMBL/GenBank/DDBJ whole genome shotgun (WGS) entry which is preliminary data.</text>
</comment>
<dbReference type="Gene3D" id="3.40.50.1000">
    <property type="entry name" value="HAD superfamily/HAD-like"/>
    <property type="match status" value="1"/>
</dbReference>
<reference evidence="1" key="1">
    <citation type="submission" date="2021-05" db="EMBL/GenBank/DDBJ databases">
        <title>Novel Bacillus species.</title>
        <authorList>
            <person name="Liu G."/>
        </authorList>
    </citation>
    <scope>NUCLEOTIDE SEQUENCE</scope>
    <source>
        <strain evidence="1 3">FJAT-50051</strain>
    </source>
</reference>
<dbReference type="Pfam" id="PF08282">
    <property type="entry name" value="Hydrolase_3"/>
    <property type="match status" value="1"/>
</dbReference>
<dbReference type="InterPro" id="IPR000150">
    <property type="entry name" value="Cof"/>
</dbReference>
<dbReference type="PANTHER" id="PTHR10000:SF55">
    <property type="entry name" value="5-AMINO-6-(5-PHOSPHO-D-RIBITYLAMINO)URACIL PHOSPHATASE YCSE"/>
    <property type="match status" value="1"/>
</dbReference>
<dbReference type="InterPro" id="IPR023214">
    <property type="entry name" value="HAD_sf"/>
</dbReference>
<dbReference type="CDD" id="cd07516">
    <property type="entry name" value="HAD_Pase"/>
    <property type="match status" value="1"/>
</dbReference>
<dbReference type="PROSITE" id="PS01229">
    <property type="entry name" value="COF_2"/>
    <property type="match status" value="1"/>
</dbReference>
<dbReference type="GO" id="GO:0000287">
    <property type="term" value="F:magnesium ion binding"/>
    <property type="evidence" value="ECO:0007669"/>
    <property type="project" value="TreeGrafter"/>
</dbReference>
<dbReference type="EMBL" id="JAGYPE010000009">
    <property type="protein sequence ID" value="MBS4187669.1"/>
    <property type="molecule type" value="Genomic_DNA"/>
</dbReference>
<dbReference type="GO" id="GO:0005829">
    <property type="term" value="C:cytosol"/>
    <property type="evidence" value="ECO:0007669"/>
    <property type="project" value="TreeGrafter"/>
</dbReference>
<keyword evidence="3" id="KW-1185">Reference proteome</keyword>
<dbReference type="AlphaFoldDB" id="A0A942T7L1"/>
<sequence>MKCVSIDLDGTLLNSLHEISKENVSVLKELQKQGYEVILNTGRAYKDIVKINGIQNMEIPIICLNGSVLYSKTGNLLFETSIPIPVYKEIFSVLQRLGVYVLVYTNHGGFPSTLPPLQRKSNEELAELFSEFRYDHVLNQENLKIYKLIALVQRDQIEKIEEVKKSLINHSKIAMASSFPNNVEITSNEAQKGQALIRYQQIMNVAFEEIFAFGDGGNDLAQFEVATTSVAMGNAPLYVKEKAEIVTKTNDQDGFAYAVRNLLHLIQPQEPSSVR</sequence>
<dbReference type="NCBIfam" id="TIGR01484">
    <property type="entry name" value="HAD-SF-IIB"/>
    <property type="match status" value="1"/>
</dbReference>
<dbReference type="InterPro" id="IPR006379">
    <property type="entry name" value="HAD-SF_hydro_IIB"/>
</dbReference>
<proteinExistence type="predicted"/>
<protein>
    <submittedName>
        <fullName evidence="2">Cof-type HAD-IIB family hydrolase</fullName>
    </submittedName>
    <submittedName>
        <fullName evidence="1">HAD family phosphatase</fullName>
    </submittedName>
</protein>
<accession>A0A942T7L1</accession>
<dbReference type="PANTHER" id="PTHR10000">
    <property type="entry name" value="PHOSPHOSERINE PHOSPHATASE"/>
    <property type="match status" value="1"/>
</dbReference>
<gene>
    <name evidence="2" type="ORF">KHB02_026080</name>
    <name evidence="1" type="ORF">KHB02_40555</name>
</gene>
<keyword evidence="2" id="KW-0378">Hydrolase</keyword>
<dbReference type="InterPro" id="IPR036412">
    <property type="entry name" value="HAD-like_sf"/>
</dbReference>
<organism evidence="1">
    <name type="scientific">Neobacillus citreus</name>
    <dbReference type="NCBI Taxonomy" id="2833578"/>
    <lineage>
        <taxon>Bacteria</taxon>
        <taxon>Bacillati</taxon>
        <taxon>Bacillota</taxon>
        <taxon>Bacilli</taxon>
        <taxon>Bacillales</taxon>
        <taxon>Bacillaceae</taxon>
        <taxon>Neobacillus</taxon>
    </lineage>
</organism>
<name>A0A942T7L1_9BACI</name>
<dbReference type="Gene3D" id="3.30.1240.10">
    <property type="match status" value="1"/>
</dbReference>
<evidence type="ECO:0000313" key="2">
    <source>
        <dbReference type="EMBL" id="MCH6269004.1"/>
    </source>
</evidence>
<evidence type="ECO:0000313" key="1">
    <source>
        <dbReference type="EMBL" id="MBS4187669.1"/>
    </source>
</evidence>
<dbReference type="RefSeq" id="WP_213147510.1">
    <property type="nucleotide sequence ID" value="NZ_JAGYPE020000075.1"/>
</dbReference>
<dbReference type="NCBIfam" id="TIGR00099">
    <property type="entry name" value="Cof-subfamily"/>
    <property type="match status" value="1"/>
</dbReference>
<dbReference type="EMBL" id="JAGYPE020000075">
    <property type="protein sequence ID" value="MCH6269004.1"/>
    <property type="molecule type" value="Genomic_DNA"/>
</dbReference>
<dbReference type="SFLD" id="SFLDS00003">
    <property type="entry name" value="Haloacid_Dehalogenase"/>
    <property type="match status" value="1"/>
</dbReference>
<dbReference type="GO" id="GO:0016791">
    <property type="term" value="F:phosphatase activity"/>
    <property type="evidence" value="ECO:0007669"/>
    <property type="project" value="TreeGrafter"/>
</dbReference>
<dbReference type="SFLD" id="SFLDG01140">
    <property type="entry name" value="C2.B:_Phosphomannomutase_and_P"/>
    <property type="match status" value="1"/>
</dbReference>
<evidence type="ECO:0000313" key="3">
    <source>
        <dbReference type="Proteomes" id="UP000677265"/>
    </source>
</evidence>
<dbReference type="SUPFAM" id="SSF56784">
    <property type="entry name" value="HAD-like"/>
    <property type="match status" value="1"/>
</dbReference>
<dbReference type="Proteomes" id="UP000677265">
    <property type="component" value="Unassembled WGS sequence"/>
</dbReference>